<protein>
    <submittedName>
        <fullName evidence="3">tRNA (Adenosine(37)-N6)-threonylcarbamoyltransferase complex dimerization subunit type 1 TsaB</fullName>
    </submittedName>
</protein>
<evidence type="ECO:0000256" key="1">
    <source>
        <dbReference type="SAM" id="MobiDB-lite"/>
    </source>
</evidence>
<evidence type="ECO:0000313" key="4">
    <source>
        <dbReference type="Proteomes" id="UP000275256"/>
    </source>
</evidence>
<dbReference type="NCBIfam" id="TIGR03725">
    <property type="entry name" value="T6A_YeaZ"/>
    <property type="match status" value="1"/>
</dbReference>
<dbReference type="InterPro" id="IPR000905">
    <property type="entry name" value="Gcp-like_dom"/>
</dbReference>
<dbReference type="InterPro" id="IPR022496">
    <property type="entry name" value="T6A_TsaB"/>
</dbReference>
<proteinExistence type="predicted"/>
<organism evidence="3 4">
    <name type="scientific">Tessaracoccus antarcticus</name>
    <dbReference type="NCBI Taxonomy" id="2479848"/>
    <lineage>
        <taxon>Bacteria</taxon>
        <taxon>Bacillati</taxon>
        <taxon>Actinomycetota</taxon>
        <taxon>Actinomycetes</taxon>
        <taxon>Propionibacteriales</taxon>
        <taxon>Propionibacteriaceae</taxon>
        <taxon>Tessaracoccus</taxon>
    </lineage>
</organism>
<dbReference type="SUPFAM" id="SSF53067">
    <property type="entry name" value="Actin-like ATPase domain"/>
    <property type="match status" value="2"/>
</dbReference>
<dbReference type="RefSeq" id="WP_121902396.1">
    <property type="nucleotide sequence ID" value="NZ_REFW01000004.1"/>
</dbReference>
<evidence type="ECO:0000259" key="2">
    <source>
        <dbReference type="Pfam" id="PF00814"/>
    </source>
</evidence>
<dbReference type="Pfam" id="PF00814">
    <property type="entry name" value="TsaD"/>
    <property type="match status" value="1"/>
</dbReference>
<evidence type="ECO:0000313" key="3">
    <source>
        <dbReference type="EMBL" id="RMB58359.1"/>
    </source>
</evidence>
<dbReference type="EMBL" id="REFW01000004">
    <property type="protein sequence ID" value="RMB58359.1"/>
    <property type="molecule type" value="Genomic_DNA"/>
</dbReference>
<reference evidence="3 4" key="1">
    <citation type="submission" date="2018-10" db="EMBL/GenBank/DDBJ databases">
        <title>Tessaracoccus antarcticuss sp. nov., isolated from sediment.</title>
        <authorList>
            <person name="Zhou L.Y."/>
            <person name="Du Z.J."/>
        </authorList>
    </citation>
    <scope>NUCLEOTIDE SEQUENCE [LARGE SCALE GENOMIC DNA]</scope>
    <source>
        <strain evidence="3 4">JDX10</strain>
    </source>
</reference>
<dbReference type="Proteomes" id="UP000275256">
    <property type="component" value="Unassembled WGS sequence"/>
</dbReference>
<dbReference type="GO" id="GO:0002949">
    <property type="term" value="P:tRNA threonylcarbamoyladenosine modification"/>
    <property type="evidence" value="ECO:0007669"/>
    <property type="project" value="InterPro"/>
</dbReference>
<dbReference type="OrthoDB" id="9809995at2"/>
<dbReference type="InterPro" id="IPR043129">
    <property type="entry name" value="ATPase_NBD"/>
</dbReference>
<gene>
    <name evidence="3" type="primary">tsaB</name>
    <name evidence="3" type="ORF">EAX62_14275</name>
</gene>
<accession>A0A3M0GBD9</accession>
<dbReference type="GO" id="GO:0016740">
    <property type="term" value="F:transferase activity"/>
    <property type="evidence" value="ECO:0007669"/>
    <property type="project" value="UniProtKB-KW"/>
</dbReference>
<name>A0A3M0GBD9_9ACTN</name>
<dbReference type="AlphaFoldDB" id="A0A3M0GBD9"/>
<feature type="domain" description="Gcp-like" evidence="2">
    <location>
        <begin position="32"/>
        <end position="132"/>
    </location>
</feature>
<sequence length="215" mass="22929">MTWTLAIDTSHHVAVGLARDGVAVDSEVVTNTRAHGEALMPCVVEVCRRSGLTVADIDEFVVGMGPGPFTGLRVGIAAAATLAHLAGRDLHHVCSLDALALQWRAEDAPTEFVVASDARRKELYWAHHRDGARVGEPQVGAPETLPDVPVAGPVPEAMRDRVRFDASGPTTIDAALLAARWSELPEAPSEPYYLRPADATVGGPPKSALPRLRLR</sequence>
<feature type="region of interest" description="Disordered" evidence="1">
    <location>
        <begin position="192"/>
        <end position="215"/>
    </location>
</feature>
<dbReference type="Gene3D" id="3.30.420.40">
    <property type="match status" value="2"/>
</dbReference>
<comment type="caution">
    <text evidence="3">The sequence shown here is derived from an EMBL/GenBank/DDBJ whole genome shotgun (WGS) entry which is preliminary data.</text>
</comment>
<keyword evidence="3" id="KW-0808">Transferase</keyword>
<keyword evidence="4" id="KW-1185">Reference proteome</keyword>